<comment type="caution">
    <text evidence="1">The sequence shown here is derived from an EMBL/GenBank/DDBJ whole genome shotgun (WGS) entry which is preliminary data.</text>
</comment>
<proteinExistence type="predicted"/>
<dbReference type="AlphaFoldDB" id="A0A0F9LAB4"/>
<reference evidence="1" key="1">
    <citation type="journal article" date="2015" name="Nature">
        <title>Complex archaea that bridge the gap between prokaryotes and eukaryotes.</title>
        <authorList>
            <person name="Spang A."/>
            <person name="Saw J.H."/>
            <person name="Jorgensen S.L."/>
            <person name="Zaremba-Niedzwiedzka K."/>
            <person name="Martijn J."/>
            <person name="Lind A.E."/>
            <person name="van Eijk R."/>
            <person name="Schleper C."/>
            <person name="Guy L."/>
            <person name="Ettema T.J."/>
        </authorList>
    </citation>
    <scope>NUCLEOTIDE SEQUENCE</scope>
</reference>
<dbReference type="EMBL" id="LAZR01012904">
    <property type="protein sequence ID" value="KKM24540.1"/>
    <property type="molecule type" value="Genomic_DNA"/>
</dbReference>
<gene>
    <name evidence="1" type="ORF">LCGC14_1603970</name>
</gene>
<evidence type="ECO:0000313" key="1">
    <source>
        <dbReference type="EMBL" id="KKM24540.1"/>
    </source>
</evidence>
<name>A0A0F9LAB4_9ZZZZ</name>
<accession>A0A0F9LAB4</accession>
<sequence length="41" mass="5102">MNKELKKLIFEHILREQMTVEEAVEYVWNLKEDLKKEVRKI</sequence>
<protein>
    <submittedName>
        <fullName evidence="1">Uncharacterized protein</fullName>
    </submittedName>
</protein>
<organism evidence="1">
    <name type="scientific">marine sediment metagenome</name>
    <dbReference type="NCBI Taxonomy" id="412755"/>
    <lineage>
        <taxon>unclassified sequences</taxon>
        <taxon>metagenomes</taxon>
        <taxon>ecological metagenomes</taxon>
    </lineage>
</organism>